<organism evidence="2">
    <name type="scientific">Salix viminalis</name>
    <name type="common">Common osier</name>
    <name type="synonym">Basket willow</name>
    <dbReference type="NCBI Taxonomy" id="40686"/>
    <lineage>
        <taxon>Eukaryota</taxon>
        <taxon>Viridiplantae</taxon>
        <taxon>Streptophyta</taxon>
        <taxon>Embryophyta</taxon>
        <taxon>Tracheophyta</taxon>
        <taxon>Spermatophyta</taxon>
        <taxon>Magnoliopsida</taxon>
        <taxon>eudicotyledons</taxon>
        <taxon>Gunneridae</taxon>
        <taxon>Pentapetalae</taxon>
        <taxon>rosids</taxon>
        <taxon>fabids</taxon>
        <taxon>Malpighiales</taxon>
        <taxon>Salicaceae</taxon>
        <taxon>Saliceae</taxon>
        <taxon>Salix</taxon>
    </lineage>
</organism>
<evidence type="ECO:0000256" key="1">
    <source>
        <dbReference type="SAM" id="Phobius"/>
    </source>
</evidence>
<dbReference type="EMBL" id="CAADRP010001446">
    <property type="protein sequence ID" value="VFU38553.1"/>
    <property type="molecule type" value="Genomic_DNA"/>
</dbReference>
<name>A0A6N2LCP8_SALVM</name>
<keyword evidence="1" id="KW-0812">Transmembrane</keyword>
<evidence type="ECO:0000313" key="2">
    <source>
        <dbReference type="EMBL" id="VFU38553.1"/>
    </source>
</evidence>
<proteinExistence type="predicted"/>
<reference evidence="2" key="1">
    <citation type="submission" date="2019-03" db="EMBL/GenBank/DDBJ databases">
        <authorList>
            <person name="Mank J."/>
            <person name="Almeida P."/>
        </authorList>
    </citation>
    <scope>NUCLEOTIDE SEQUENCE</scope>
    <source>
        <strain evidence="2">78183</strain>
    </source>
</reference>
<sequence>MLARLVATRFLEIRQALRLTPQASRSFSTSLNHHIDTADNNPDLPWEFSAANKEKHYEPSIKWLQDMRAALLVSMGEALALYSCAAVLGTVKQS</sequence>
<feature type="transmembrane region" description="Helical" evidence="1">
    <location>
        <begin position="69"/>
        <end position="91"/>
    </location>
</feature>
<accession>A0A6N2LCP8</accession>
<dbReference type="AlphaFoldDB" id="A0A6N2LCP8"/>
<keyword evidence="1" id="KW-1133">Transmembrane helix</keyword>
<protein>
    <submittedName>
        <fullName evidence="2">Uncharacterized protein</fullName>
    </submittedName>
</protein>
<keyword evidence="1" id="KW-0472">Membrane</keyword>
<gene>
    <name evidence="2" type="ORF">SVIM_LOCUS211085</name>
</gene>